<name>A0AAE6IUP0_TREPH</name>
<organism evidence="1 2">
    <name type="scientific">Treponema phagedenis</name>
    <dbReference type="NCBI Taxonomy" id="162"/>
    <lineage>
        <taxon>Bacteria</taxon>
        <taxon>Pseudomonadati</taxon>
        <taxon>Spirochaetota</taxon>
        <taxon>Spirochaetia</taxon>
        <taxon>Spirochaetales</taxon>
        <taxon>Treponemataceae</taxon>
        <taxon>Treponema</taxon>
    </lineage>
</organism>
<sequence length="307" mass="36283">MTKEKYEEEIQKLVDEFCSLSKDTIDYSAKRETIRNKLLTILCYYYNLIYNKPFSKYYGDIAFVIVNCLKSYRKERGTPFLHYLNTSLHHEISKQKKESYSHGLKVSQKITRLRSQLFKLADTKQIATDDTEKLLKLALTIGISKADFEKVIKYENIKFAHDKTNKDGTVQDRFDNIKSTDTAPEYLLEKKLELSANKEKRYKQLKFIDEAFSQKQDRVKKYLSKLLTLKLYNDLLNAKYNLSIPINFSFVDTKFFDELEEHRKNKTRFPTQEDIAKSLNRDKTDASRTLNSFFKKIKKDINKLSTL</sequence>
<evidence type="ECO:0000313" key="2">
    <source>
        <dbReference type="Proteomes" id="UP000323594"/>
    </source>
</evidence>
<dbReference type="RefSeq" id="WP_148878961.1">
    <property type="nucleotide sequence ID" value="NZ_CP042813.1"/>
</dbReference>
<dbReference type="EMBL" id="CP042817">
    <property type="protein sequence ID" value="QEJ98276.1"/>
    <property type="molecule type" value="Genomic_DNA"/>
</dbReference>
<reference evidence="1 2" key="1">
    <citation type="submission" date="2019-08" db="EMBL/GenBank/DDBJ databases">
        <authorList>
            <person name="Kuhnert P."/>
        </authorList>
    </citation>
    <scope>NUCLEOTIDE SEQUENCE [LARGE SCALE GENOMIC DNA]</scope>
    <source>
        <strain evidence="1 2">B36.5</strain>
    </source>
</reference>
<dbReference type="Proteomes" id="UP000323594">
    <property type="component" value="Chromosome"/>
</dbReference>
<accession>A0AAE6IUP0</accession>
<evidence type="ECO:0000313" key="1">
    <source>
        <dbReference type="EMBL" id="QEJ98276.1"/>
    </source>
</evidence>
<proteinExistence type="predicted"/>
<dbReference type="AlphaFoldDB" id="A0AAE6IUP0"/>
<protein>
    <submittedName>
        <fullName evidence="1">Uncharacterized protein</fullName>
    </submittedName>
</protein>
<gene>
    <name evidence="1" type="ORF">FUT82_09875</name>
</gene>